<evidence type="ECO:0000313" key="2">
    <source>
        <dbReference type="EMBL" id="CRL60777.1"/>
    </source>
</evidence>
<sequence length="223" mass="26198">MSDYALTETELDQLITIASDRYDSSISYYILRRLLAVVENTLEHHNRVFAIRVDLRFAQDSSPDAPDMPVCFQRTDERAITRFIESLKSQLRAAHHRTGRSGTPALPYYAWVRERNESEYPHYHLVLLFNRDIYGYLGNYLQDDANNMATRIQRAWCSAIGLVYPDYAPLVNFPENPVFRFDRRDALARHSNYFDFLLRITYLAKMNTKEFITDFRNFGTSQV</sequence>
<gene>
    <name evidence="2" type="ORF">BN1804_01128</name>
</gene>
<dbReference type="RefSeq" id="WP_072063273.1">
    <property type="nucleotide sequence ID" value="NZ_CVRY01000002.1"/>
</dbReference>
<reference evidence="3" key="1">
    <citation type="submission" date="2015-06" db="EMBL/GenBank/DDBJ databases">
        <authorList>
            <person name="Urmite Genomes"/>
        </authorList>
    </citation>
    <scope>NUCLEOTIDE SEQUENCE [LARGE SCALE GENOMIC DNA]</scope>
    <source>
        <strain evidence="3">CSUR P1867</strain>
    </source>
</reference>
<dbReference type="Pfam" id="PF11726">
    <property type="entry name" value="YagK_YfjJ_C"/>
    <property type="match status" value="1"/>
</dbReference>
<feature type="domain" description="YagK/YfjJ C-terminal" evidence="1">
    <location>
        <begin position="42"/>
        <end position="221"/>
    </location>
</feature>
<proteinExistence type="predicted"/>
<organism evidence="2 3">
    <name type="scientific">Proteus penneri</name>
    <dbReference type="NCBI Taxonomy" id="102862"/>
    <lineage>
        <taxon>Bacteria</taxon>
        <taxon>Pseudomonadati</taxon>
        <taxon>Pseudomonadota</taxon>
        <taxon>Gammaproteobacteria</taxon>
        <taxon>Enterobacterales</taxon>
        <taxon>Morganellaceae</taxon>
        <taxon>Proteus</taxon>
    </lineage>
</organism>
<accession>A0A0G4Q4A2</accession>
<name>A0A0G4Q4A2_9GAMM</name>
<dbReference type="EMBL" id="CVRY01000002">
    <property type="protein sequence ID" value="CRL60777.1"/>
    <property type="molecule type" value="Genomic_DNA"/>
</dbReference>
<protein>
    <recommendedName>
        <fullName evidence="1">YagK/YfjJ C-terminal domain-containing protein</fullName>
    </recommendedName>
</protein>
<evidence type="ECO:0000259" key="1">
    <source>
        <dbReference type="Pfam" id="PF11726"/>
    </source>
</evidence>
<dbReference type="InterPro" id="IPR057271">
    <property type="entry name" value="YagK_YfjJ_C"/>
</dbReference>
<dbReference type="Proteomes" id="UP000183920">
    <property type="component" value="Unassembled WGS sequence"/>
</dbReference>
<evidence type="ECO:0000313" key="3">
    <source>
        <dbReference type="Proteomes" id="UP000183920"/>
    </source>
</evidence>
<dbReference type="AlphaFoldDB" id="A0A0G4Q4A2"/>